<evidence type="ECO:0000259" key="2">
    <source>
        <dbReference type="Pfam" id="PF12638"/>
    </source>
</evidence>
<evidence type="ECO:0000313" key="3">
    <source>
        <dbReference type="EMBL" id="RFZ80970.1"/>
    </source>
</evidence>
<evidence type="ECO:0000313" key="4">
    <source>
        <dbReference type="Proteomes" id="UP000260680"/>
    </source>
</evidence>
<dbReference type="PANTHER" id="PTHR31750:SF4">
    <property type="entry name" value="LP06106P"/>
    <property type="match status" value="1"/>
</dbReference>
<dbReference type="PANTHER" id="PTHR31750">
    <property type="entry name" value="PROTEIN STAY-GREEN 1, CHLOROPLASTIC-RELATED"/>
    <property type="match status" value="1"/>
</dbReference>
<dbReference type="Pfam" id="PF12638">
    <property type="entry name" value="Staygreen"/>
    <property type="match status" value="1"/>
</dbReference>
<reference evidence="3 4" key="1">
    <citation type="submission" date="2018-07" db="EMBL/GenBank/DDBJ databases">
        <title>New species, Clostridium PI-S10-A1B.</title>
        <authorList>
            <person name="Krishna G."/>
            <person name="Summeta K."/>
            <person name="Shikha S."/>
            <person name="Prabhu P.B."/>
            <person name="Suresh K."/>
        </authorList>
    </citation>
    <scope>NUCLEOTIDE SEQUENCE [LARGE SCALE GENOMIC DNA]</scope>
    <source>
        <strain evidence="3 4">PI-S10-A1B</strain>
    </source>
</reference>
<dbReference type="InterPro" id="IPR024438">
    <property type="entry name" value="Staygreen"/>
</dbReference>
<name>A0A3E2NJ68_9FIRM</name>
<evidence type="ECO:0000256" key="1">
    <source>
        <dbReference type="ARBA" id="ARBA00022946"/>
    </source>
</evidence>
<sequence length="158" mass="18288">MRLLMKEVYKVKKLNSQKVFVQYRDIMEPYGPVKGRLYTITHSDITAELFVFVAPEYAEDQFTKMHDEVKIAWELYNEGVALIGSVIVDGEGVTGDPSIRNKIFYNEMPTALQALRQADRFLFEKEPDLDHAPVYIQFISGNPEYNKTYDFGVIGMYQ</sequence>
<dbReference type="OrthoDB" id="1684395at2"/>
<feature type="domain" description="Staygreen protein" evidence="2">
    <location>
        <begin position="13"/>
        <end position="154"/>
    </location>
</feature>
<proteinExistence type="predicted"/>
<comment type="caution">
    <text evidence="3">The sequence shown here is derived from an EMBL/GenBank/DDBJ whole genome shotgun (WGS) entry which is preliminary data.</text>
</comment>
<dbReference type="AlphaFoldDB" id="A0A3E2NJ68"/>
<dbReference type="Proteomes" id="UP000260680">
    <property type="component" value="Unassembled WGS sequence"/>
</dbReference>
<gene>
    <name evidence="3" type="ORF">DS742_00485</name>
</gene>
<protein>
    <recommendedName>
        <fullName evidence="2">Staygreen protein domain-containing protein</fullName>
    </recommendedName>
</protein>
<dbReference type="EMBL" id="QOHO01000002">
    <property type="protein sequence ID" value="RFZ80970.1"/>
    <property type="molecule type" value="Genomic_DNA"/>
</dbReference>
<organism evidence="3 4">
    <name type="scientific">Lacrimispora amygdalina</name>
    <dbReference type="NCBI Taxonomy" id="253257"/>
    <lineage>
        <taxon>Bacteria</taxon>
        <taxon>Bacillati</taxon>
        <taxon>Bacillota</taxon>
        <taxon>Clostridia</taxon>
        <taxon>Lachnospirales</taxon>
        <taxon>Lachnospiraceae</taxon>
        <taxon>Lacrimispora</taxon>
    </lineage>
</organism>
<accession>A0A3E2NJ68</accession>
<keyword evidence="1" id="KW-0809">Transit peptide</keyword>